<comment type="subcellular location">
    <subcellularLocation>
        <location evidence="1">Cell membrane</location>
        <topology evidence="1">Multi-pass membrane protein</topology>
    </subcellularLocation>
</comment>
<evidence type="ECO:0000256" key="3">
    <source>
        <dbReference type="ARBA" id="ARBA00022475"/>
    </source>
</evidence>
<gene>
    <name evidence="8" type="ORF">SAMN05421771_3366</name>
</gene>
<keyword evidence="3" id="KW-1003">Cell membrane</keyword>
<accession>A0A1I6MR51</accession>
<keyword evidence="5 7" id="KW-1133">Transmembrane helix</keyword>
<feature type="transmembrane region" description="Helical" evidence="7">
    <location>
        <begin position="75"/>
        <end position="97"/>
    </location>
</feature>
<feature type="transmembrane region" description="Helical" evidence="7">
    <location>
        <begin position="276"/>
        <end position="297"/>
    </location>
</feature>
<evidence type="ECO:0000313" key="9">
    <source>
        <dbReference type="Proteomes" id="UP000199024"/>
    </source>
</evidence>
<keyword evidence="4 7" id="KW-0812">Transmembrane</keyword>
<feature type="transmembrane region" description="Helical" evidence="7">
    <location>
        <begin position="378"/>
        <end position="401"/>
    </location>
</feature>
<dbReference type="GO" id="GO:0005886">
    <property type="term" value="C:plasma membrane"/>
    <property type="evidence" value="ECO:0007669"/>
    <property type="project" value="UniProtKB-SubCell"/>
</dbReference>
<keyword evidence="9" id="KW-1185">Reference proteome</keyword>
<evidence type="ECO:0000256" key="2">
    <source>
        <dbReference type="ARBA" id="ARBA00008929"/>
    </source>
</evidence>
<comment type="similarity">
    <text evidence="2">Belongs to the NrfD family.</text>
</comment>
<dbReference type="EMBL" id="FOZL01000001">
    <property type="protein sequence ID" value="SFS18169.1"/>
    <property type="molecule type" value="Genomic_DNA"/>
</dbReference>
<evidence type="ECO:0000256" key="1">
    <source>
        <dbReference type="ARBA" id="ARBA00004651"/>
    </source>
</evidence>
<name>A0A1I6MR51_9BACT</name>
<dbReference type="GO" id="GO:0009061">
    <property type="term" value="P:anaerobic respiration"/>
    <property type="evidence" value="ECO:0007669"/>
    <property type="project" value="TreeGrafter"/>
</dbReference>
<feature type="transmembrane region" description="Helical" evidence="7">
    <location>
        <begin position="109"/>
        <end position="128"/>
    </location>
</feature>
<feature type="transmembrane region" description="Helical" evidence="7">
    <location>
        <begin position="309"/>
        <end position="328"/>
    </location>
</feature>
<reference evidence="8 9" key="1">
    <citation type="submission" date="2016-10" db="EMBL/GenBank/DDBJ databases">
        <authorList>
            <person name="de Groot N.N."/>
        </authorList>
    </citation>
    <scope>NUCLEOTIDE SEQUENCE [LARGE SCALE GENOMIC DNA]</scope>
    <source>
        <strain evidence="8 9">DSM 21001</strain>
    </source>
</reference>
<evidence type="ECO:0000256" key="7">
    <source>
        <dbReference type="SAM" id="Phobius"/>
    </source>
</evidence>
<dbReference type="Proteomes" id="UP000199024">
    <property type="component" value="Unassembled WGS sequence"/>
</dbReference>
<dbReference type="PANTHER" id="PTHR30074">
    <property type="entry name" value="FORMATE DEHYDROGENASE, NITRATE-INDUCIBLE, CYTOCHROME B556 FDN SUBUNIT"/>
    <property type="match status" value="1"/>
</dbReference>
<evidence type="ECO:0000256" key="6">
    <source>
        <dbReference type="ARBA" id="ARBA00023136"/>
    </source>
</evidence>
<feature type="transmembrane region" description="Helical" evidence="7">
    <location>
        <begin position="34"/>
        <end position="55"/>
    </location>
</feature>
<dbReference type="InterPro" id="IPR005614">
    <property type="entry name" value="NrfD-like"/>
</dbReference>
<dbReference type="PANTHER" id="PTHR30074:SF4">
    <property type="entry name" value="NI_FE-HYDROGENASE 2 B-TYPE CYTOCHROME SUBUNIT-RELATED"/>
    <property type="match status" value="1"/>
</dbReference>
<feature type="transmembrane region" description="Helical" evidence="7">
    <location>
        <begin position="340"/>
        <end position="358"/>
    </location>
</feature>
<dbReference type="AlphaFoldDB" id="A0A1I6MR51"/>
<proteinExistence type="inferred from homology"/>
<evidence type="ECO:0000313" key="8">
    <source>
        <dbReference type="EMBL" id="SFS18169.1"/>
    </source>
</evidence>
<dbReference type="InterPro" id="IPR051817">
    <property type="entry name" value="FDH_cytochrome_b556_subunit"/>
</dbReference>
<protein>
    <submittedName>
        <fullName evidence="8">Ni/Fe-hydrogenase 2 integral membrane subunit HybB</fullName>
    </submittedName>
</protein>
<feature type="transmembrane region" description="Helical" evidence="7">
    <location>
        <begin position="194"/>
        <end position="213"/>
    </location>
</feature>
<sequence>MTPTTPTEDKRGTTLINHWQCGVPVTRGPVLSPLLFVLIAIAALGLGLAALRFVSPLGPFSGMNDVYAWGIWKTYNVMTLTALGSGPLALGIAAWVFDRQRLHVVMRTALVSGFLFYSTGLIALGFDVGRPWNFYSALLPWRWNSGSAMLEISICMPLYCALFLSFEILPLFLERLYYTGNEKSRAFLRHFSPVIRKVYPFFLVGAYVIPLMHQSSLGGLLLLAGTKINPLWQTPVMPLLYLIAAGLCGIAFTILLLMIACLRYRRSLDAGILNELAQILAGVSFVFLTIQFCDLLWRHQLAAVFAFDRMSFLFLAETILIAAPAVALCFRRLRGTPRSLLNMSALACVGGMAYRFIPTSIAYEPDRSTAYFPSAPEIVMAAGYIALGCVAFTLAVNYFAVLPGEASTWDHSFRPFRWPHKLMPQSNTHPHQTAPLERGI</sequence>
<feature type="transmembrane region" description="Helical" evidence="7">
    <location>
        <begin position="148"/>
        <end position="173"/>
    </location>
</feature>
<evidence type="ECO:0000256" key="4">
    <source>
        <dbReference type="ARBA" id="ARBA00022692"/>
    </source>
</evidence>
<dbReference type="STRING" id="474950.SAMN05421771_3366"/>
<dbReference type="Pfam" id="PF03916">
    <property type="entry name" value="NrfD"/>
    <property type="match status" value="1"/>
</dbReference>
<evidence type="ECO:0000256" key="5">
    <source>
        <dbReference type="ARBA" id="ARBA00022989"/>
    </source>
</evidence>
<keyword evidence="6 7" id="KW-0472">Membrane</keyword>
<feature type="transmembrane region" description="Helical" evidence="7">
    <location>
        <begin position="239"/>
        <end position="264"/>
    </location>
</feature>
<organism evidence="8 9">
    <name type="scientific">Granulicella pectinivorans</name>
    <dbReference type="NCBI Taxonomy" id="474950"/>
    <lineage>
        <taxon>Bacteria</taxon>
        <taxon>Pseudomonadati</taxon>
        <taxon>Acidobacteriota</taxon>
        <taxon>Terriglobia</taxon>
        <taxon>Terriglobales</taxon>
        <taxon>Acidobacteriaceae</taxon>
        <taxon>Granulicella</taxon>
    </lineage>
</organism>